<evidence type="ECO:0000256" key="1">
    <source>
        <dbReference type="SAM" id="Phobius"/>
    </source>
</evidence>
<reference evidence="2 3" key="1">
    <citation type="journal article" date="2015" name="Genome Announc.">
        <title>Complete Genome Sequence of a Novel Bacterium within the Family Rhodocyclaceae That Degrades Polycyclic Aromatic Hydrocarbons.</title>
        <authorList>
            <person name="Singleton D.R."/>
            <person name="Dickey A.N."/>
            <person name="Scholl E.H."/>
            <person name="Wright F.A."/>
            <person name="Aitken M.D."/>
        </authorList>
    </citation>
    <scope>NUCLEOTIDE SEQUENCE [LARGE SCALE GENOMIC DNA]</scope>
    <source>
        <strain evidence="3">PG1-Ca6</strain>
    </source>
</reference>
<dbReference type="STRING" id="1565605.PG1C_07115"/>
<dbReference type="InterPro" id="IPR021682">
    <property type="entry name" value="DUF2933"/>
</dbReference>
<keyword evidence="1" id="KW-1133">Transmembrane helix</keyword>
<feature type="transmembrane region" description="Helical" evidence="1">
    <location>
        <begin position="28"/>
        <end position="47"/>
    </location>
</feature>
<dbReference type="HOGENOM" id="CLU_171581_2_0_4"/>
<keyword evidence="1" id="KW-0812">Transmembrane</keyword>
<sequence>MERRPKIAWIVFAAIAAFYLWTEHRAHLLGVLPFLLLLACPLMHLFMHGGHGRGEGDQGHQDKGGNK</sequence>
<keyword evidence="3" id="KW-1185">Reference proteome</keyword>
<name>A0A0C5J368_9PROT</name>
<dbReference type="AlphaFoldDB" id="A0A0C5J368"/>
<feature type="transmembrane region" description="Helical" evidence="1">
    <location>
        <begin position="7"/>
        <end position="22"/>
    </location>
</feature>
<proteinExistence type="predicted"/>
<evidence type="ECO:0000313" key="3">
    <source>
        <dbReference type="Proteomes" id="UP000061603"/>
    </source>
</evidence>
<dbReference type="Pfam" id="PF11666">
    <property type="entry name" value="DUF2933"/>
    <property type="match status" value="1"/>
</dbReference>
<evidence type="ECO:0000313" key="2">
    <source>
        <dbReference type="EMBL" id="AJP49487.1"/>
    </source>
</evidence>
<dbReference type="Proteomes" id="UP000061603">
    <property type="component" value="Chromosome"/>
</dbReference>
<evidence type="ECO:0008006" key="4">
    <source>
        <dbReference type="Google" id="ProtNLM"/>
    </source>
</evidence>
<protein>
    <recommendedName>
        <fullName evidence="4">DUF2933 domain-containing protein</fullName>
    </recommendedName>
</protein>
<organism evidence="2 3">
    <name type="scientific">Rugosibacter aromaticivorans</name>
    <dbReference type="NCBI Taxonomy" id="1565605"/>
    <lineage>
        <taxon>Bacteria</taxon>
        <taxon>Pseudomonadati</taxon>
        <taxon>Pseudomonadota</taxon>
        <taxon>Betaproteobacteria</taxon>
        <taxon>Nitrosomonadales</taxon>
        <taxon>Sterolibacteriaceae</taxon>
        <taxon>Rugosibacter</taxon>
    </lineage>
</organism>
<accession>A0A0C5J368</accession>
<dbReference type="EMBL" id="CP010554">
    <property type="protein sequence ID" value="AJP49487.1"/>
    <property type="molecule type" value="Genomic_DNA"/>
</dbReference>
<dbReference type="KEGG" id="rbu:PG1C_07115"/>
<keyword evidence="1" id="KW-0472">Membrane</keyword>
<gene>
    <name evidence="2" type="ORF">PG1C_07115</name>
</gene>
<dbReference type="PATRIC" id="fig|1565605.3.peg.1498"/>